<dbReference type="InterPro" id="IPR000595">
    <property type="entry name" value="cNMP-bd_dom"/>
</dbReference>
<evidence type="ECO:0000256" key="14">
    <source>
        <dbReference type="ARBA" id="ARBA00047761"/>
    </source>
</evidence>
<evidence type="ECO:0000256" key="9">
    <source>
        <dbReference type="ARBA" id="ARBA00022801"/>
    </source>
</evidence>
<comment type="catalytic activity">
    <reaction evidence="15">
        <text>O-phospho-L-threonyl-[protein] + H2O = L-threonyl-[protein] + phosphate</text>
        <dbReference type="Rhea" id="RHEA:47004"/>
        <dbReference type="Rhea" id="RHEA-COMP:11060"/>
        <dbReference type="Rhea" id="RHEA-COMP:11605"/>
        <dbReference type="ChEBI" id="CHEBI:15377"/>
        <dbReference type="ChEBI" id="CHEBI:30013"/>
        <dbReference type="ChEBI" id="CHEBI:43474"/>
        <dbReference type="ChEBI" id="CHEBI:61977"/>
        <dbReference type="EC" id="3.1.3.16"/>
    </reaction>
</comment>
<keyword evidence="13" id="KW-0464">Manganese</keyword>
<dbReference type="InterPro" id="IPR018490">
    <property type="entry name" value="cNMP-bd_dom_sf"/>
</dbReference>
<keyword evidence="11" id="KW-0460">Magnesium</keyword>
<dbReference type="SMART" id="SM00100">
    <property type="entry name" value="cNMP"/>
    <property type="match status" value="2"/>
</dbReference>
<evidence type="ECO:0000256" key="2">
    <source>
        <dbReference type="ARBA" id="ARBA00001946"/>
    </source>
</evidence>
<dbReference type="Gene3D" id="2.60.120.10">
    <property type="entry name" value="Jelly Rolls"/>
    <property type="match status" value="2"/>
</dbReference>
<dbReference type="SUPFAM" id="SSF51206">
    <property type="entry name" value="cAMP-binding domain-like"/>
    <property type="match status" value="2"/>
</dbReference>
<keyword evidence="10" id="KW-0067">ATP-binding</keyword>
<dbReference type="PANTHER" id="PTHR24353">
    <property type="entry name" value="CYCLIC NUCLEOTIDE-DEPENDENT PROTEIN KINASE"/>
    <property type="match status" value="1"/>
</dbReference>
<evidence type="ECO:0000256" key="15">
    <source>
        <dbReference type="ARBA" id="ARBA00048336"/>
    </source>
</evidence>
<dbReference type="CDD" id="cd00038">
    <property type="entry name" value="CAP_ED"/>
    <property type="match status" value="2"/>
</dbReference>
<dbReference type="Gene3D" id="1.10.510.10">
    <property type="entry name" value="Transferase(Phosphotransferase) domain 1"/>
    <property type="match status" value="2"/>
</dbReference>
<keyword evidence="6" id="KW-0479">Metal-binding</keyword>
<dbReference type="GO" id="GO:0004722">
    <property type="term" value="F:protein serine/threonine phosphatase activity"/>
    <property type="evidence" value="ECO:0007669"/>
    <property type="project" value="UniProtKB-EC"/>
</dbReference>
<evidence type="ECO:0000256" key="1">
    <source>
        <dbReference type="ARBA" id="ARBA00001936"/>
    </source>
</evidence>
<dbReference type="PANTHER" id="PTHR24353:SF127">
    <property type="entry name" value="PROTEIN PHOSPHATASE 2C AND CYCLIC NUCLEOTIDE-BINDING_KINASE DOMAIN-CONTAINING PROTEIN"/>
    <property type="match status" value="1"/>
</dbReference>
<dbReference type="PROSITE" id="PS50042">
    <property type="entry name" value="CNMP_BINDING_3"/>
    <property type="match status" value="3"/>
</dbReference>
<evidence type="ECO:0000256" key="6">
    <source>
        <dbReference type="ARBA" id="ARBA00022723"/>
    </source>
</evidence>
<feature type="transmembrane region" description="Helical" evidence="18">
    <location>
        <begin position="1377"/>
        <end position="1398"/>
    </location>
</feature>
<evidence type="ECO:0000256" key="10">
    <source>
        <dbReference type="ARBA" id="ARBA00022840"/>
    </source>
</evidence>
<dbReference type="Gene3D" id="3.30.200.20">
    <property type="entry name" value="Phosphorylase Kinase, domain 1"/>
    <property type="match status" value="1"/>
</dbReference>
<evidence type="ECO:0000256" key="16">
    <source>
        <dbReference type="RuleBase" id="RU003465"/>
    </source>
</evidence>
<dbReference type="SUPFAM" id="SSF56112">
    <property type="entry name" value="Protein kinase-like (PK-like)"/>
    <property type="match status" value="2"/>
</dbReference>
<dbReference type="CDD" id="cd00143">
    <property type="entry name" value="PP2Cc"/>
    <property type="match status" value="1"/>
</dbReference>
<evidence type="ECO:0000259" key="19">
    <source>
        <dbReference type="PROSITE" id="PS50011"/>
    </source>
</evidence>
<dbReference type="InterPro" id="IPR000222">
    <property type="entry name" value="PP2C_BS"/>
</dbReference>
<keyword evidence="7" id="KW-0547">Nucleotide-binding</keyword>
<dbReference type="InterPro" id="IPR014710">
    <property type="entry name" value="RmlC-like_jellyroll"/>
</dbReference>
<dbReference type="SMART" id="SM00332">
    <property type="entry name" value="PP2Cc"/>
    <property type="match status" value="1"/>
</dbReference>
<dbReference type="Pfam" id="PF00069">
    <property type="entry name" value="Pkinase"/>
    <property type="match status" value="2"/>
</dbReference>
<dbReference type="Proteomes" id="UP000823749">
    <property type="component" value="Chromosome 5"/>
</dbReference>
<reference evidence="22" key="1">
    <citation type="submission" date="2020-08" db="EMBL/GenBank/DDBJ databases">
        <title>Plant Genome Project.</title>
        <authorList>
            <person name="Zhang R.-G."/>
        </authorList>
    </citation>
    <scope>NUCLEOTIDE SEQUENCE</scope>
    <source>
        <strain evidence="22">WSP0</strain>
        <tissue evidence="22">Leaf</tissue>
    </source>
</reference>
<dbReference type="InterPro" id="IPR036457">
    <property type="entry name" value="PPM-type-like_dom_sf"/>
</dbReference>
<feature type="domain" description="Cyclic nucleotide-binding" evidence="20">
    <location>
        <begin position="625"/>
        <end position="662"/>
    </location>
</feature>
<organism evidence="22 23">
    <name type="scientific">Rhododendron griersonianum</name>
    <dbReference type="NCBI Taxonomy" id="479676"/>
    <lineage>
        <taxon>Eukaryota</taxon>
        <taxon>Viridiplantae</taxon>
        <taxon>Streptophyta</taxon>
        <taxon>Embryophyta</taxon>
        <taxon>Tracheophyta</taxon>
        <taxon>Spermatophyta</taxon>
        <taxon>Magnoliopsida</taxon>
        <taxon>eudicotyledons</taxon>
        <taxon>Gunneridae</taxon>
        <taxon>Pentapetalae</taxon>
        <taxon>asterids</taxon>
        <taxon>Ericales</taxon>
        <taxon>Ericaceae</taxon>
        <taxon>Ericoideae</taxon>
        <taxon>Rhodoreae</taxon>
        <taxon>Rhododendron</taxon>
    </lineage>
</organism>
<comment type="cofactor">
    <cofactor evidence="1">
        <name>Mn(2+)</name>
        <dbReference type="ChEBI" id="CHEBI:29035"/>
    </cofactor>
</comment>
<evidence type="ECO:0000256" key="7">
    <source>
        <dbReference type="ARBA" id="ARBA00022741"/>
    </source>
</evidence>
<evidence type="ECO:0000313" key="22">
    <source>
        <dbReference type="EMBL" id="KAG5547463.1"/>
    </source>
</evidence>
<comment type="catalytic activity">
    <reaction evidence="14">
        <text>O-phospho-L-seryl-[protein] + H2O = L-seryl-[protein] + phosphate</text>
        <dbReference type="Rhea" id="RHEA:20629"/>
        <dbReference type="Rhea" id="RHEA-COMP:9863"/>
        <dbReference type="Rhea" id="RHEA-COMP:11604"/>
        <dbReference type="ChEBI" id="CHEBI:15377"/>
        <dbReference type="ChEBI" id="CHEBI:29999"/>
        <dbReference type="ChEBI" id="CHEBI:43474"/>
        <dbReference type="ChEBI" id="CHEBI:83421"/>
        <dbReference type="EC" id="3.1.3.16"/>
    </reaction>
</comment>
<accession>A0AAV6K4R9</accession>
<dbReference type="GO" id="GO:0005952">
    <property type="term" value="C:cAMP-dependent protein kinase complex"/>
    <property type="evidence" value="ECO:0007669"/>
    <property type="project" value="TreeGrafter"/>
</dbReference>
<evidence type="ECO:0000259" key="21">
    <source>
        <dbReference type="PROSITE" id="PS51746"/>
    </source>
</evidence>
<evidence type="ECO:0000256" key="4">
    <source>
        <dbReference type="ARBA" id="ARBA00022527"/>
    </source>
</evidence>
<dbReference type="GO" id="GO:0005524">
    <property type="term" value="F:ATP binding"/>
    <property type="evidence" value="ECO:0007669"/>
    <property type="project" value="UniProtKB-KW"/>
</dbReference>
<dbReference type="SUPFAM" id="SSF81606">
    <property type="entry name" value="PP2C-like"/>
    <property type="match status" value="1"/>
</dbReference>
<evidence type="ECO:0000256" key="13">
    <source>
        <dbReference type="ARBA" id="ARBA00023211"/>
    </source>
</evidence>
<keyword evidence="5" id="KW-0808">Transferase</keyword>
<feature type="transmembrane region" description="Helical" evidence="18">
    <location>
        <begin position="1336"/>
        <end position="1356"/>
    </location>
</feature>
<evidence type="ECO:0000256" key="12">
    <source>
        <dbReference type="ARBA" id="ARBA00022912"/>
    </source>
</evidence>
<feature type="compositionally biased region" description="Basic and acidic residues" evidence="17">
    <location>
        <begin position="43"/>
        <end position="55"/>
    </location>
</feature>
<feature type="region of interest" description="Disordered" evidence="17">
    <location>
        <begin position="36"/>
        <end position="55"/>
    </location>
</feature>
<dbReference type="GO" id="GO:0004691">
    <property type="term" value="F:cAMP-dependent protein kinase activity"/>
    <property type="evidence" value="ECO:0007669"/>
    <property type="project" value="TreeGrafter"/>
</dbReference>
<dbReference type="InterPro" id="IPR001932">
    <property type="entry name" value="PPM-type_phosphatase-like_dom"/>
</dbReference>
<proteinExistence type="inferred from homology"/>
<feature type="transmembrane region" description="Helical" evidence="18">
    <location>
        <begin position="1410"/>
        <end position="1430"/>
    </location>
</feature>
<keyword evidence="18" id="KW-0812">Transmembrane</keyword>
<evidence type="ECO:0000256" key="18">
    <source>
        <dbReference type="SAM" id="Phobius"/>
    </source>
</evidence>
<protein>
    <recommendedName>
        <fullName evidence="3">protein-serine/threonine phosphatase</fullName>
        <ecNumber evidence="3">3.1.3.16</ecNumber>
    </recommendedName>
</protein>
<dbReference type="InterPro" id="IPR011009">
    <property type="entry name" value="Kinase-like_dom_sf"/>
</dbReference>
<dbReference type="Pfam" id="PF00481">
    <property type="entry name" value="PP2C"/>
    <property type="match status" value="1"/>
</dbReference>
<keyword evidence="9 16" id="KW-0378">Hydrolase</keyword>
<keyword evidence="18" id="KW-0472">Membrane</keyword>
<dbReference type="GO" id="GO:0046872">
    <property type="term" value="F:metal ion binding"/>
    <property type="evidence" value="ECO:0007669"/>
    <property type="project" value="UniProtKB-KW"/>
</dbReference>
<dbReference type="InterPro" id="IPR000719">
    <property type="entry name" value="Prot_kinase_dom"/>
</dbReference>
<evidence type="ECO:0000256" key="17">
    <source>
        <dbReference type="SAM" id="MobiDB-lite"/>
    </source>
</evidence>
<dbReference type="Pfam" id="PF00027">
    <property type="entry name" value="cNMP_binding"/>
    <property type="match status" value="1"/>
</dbReference>
<feature type="domain" description="Cyclic nucleotide-binding" evidence="20">
    <location>
        <begin position="679"/>
        <end position="805"/>
    </location>
</feature>
<evidence type="ECO:0000256" key="8">
    <source>
        <dbReference type="ARBA" id="ARBA00022777"/>
    </source>
</evidence>
<comment type="similarity">
    <text evidence="16">Belongs to the PP2C family.</text>
</comment>
<keyword evidence="8" id="KW-0418">Kinase</keyword>
<dbReference type="PROSITE" id="PS51746">
    <property type="entry name" value="PPM_2"/>
    <property type="match status" value="1"/>
</dbReference>
<comment type="cofactor">
    <cofactor evidence="2">
        <name>Mg(2+)</name>
        <dbReference type="ChEBI" id="CHEBI:18420"/>
    </cofactor>
</comment>
<keyword evidence="4" id="KW-0723">Serine/threonine-protein kinase</keyword>
<name>A0AAV6K4R9_9ERIC</name>
<evidence type="ECO:0000256" key="5">
    <source>
        <dbReference type="ARBA" id="ARBA00022679"/>
    </source>
</evidence>
<feature type="domain" description="PPM-type phosphatase" evidence="21">
    <location>
        <begin position="92"/>
        <end position="382"/>
    </location>
</feature>
<evidence type="ECO:0000256" key="11">
    <source>
        <dbReference type="ARBA" id="ARBA00022842"/>
    </source>
</evidence>
<sequence>MGCIYSKSCIGEICTPKEVRVKERVNVRAAEFPVFSPDSSDGGAEHGDEFNEHGGNRDCEVGITRLSRVSGQFLPPEGSRTVKVPSGNYELQYSYLSQRGYYPDALDKANQDSFCIHTPFGTNADDLFFGVFDGHGEFGAQCSQFVKRKLCENLLRNSRFRTDAVEACHAAFLATNSQLHADSLDDSMSGTTAITILVRGRTLYIANSGDSRAVIAERKGNGIVAIDLSIDQTPFRADELERVKLCGARVLTLDQIEGLKSTDVQCWGTEEADDGDPPRLWVENGMYPGTAFTRSLGDSIAESIGVVANPEIVVLELTQDHPFFVIASDGVFEFLSSQAVVDMVAKYKDPRDACAAIVAESYRLWLQYETRTDDITVIVVHTNGLTNTSVSQAASPSAVLHPPVPQIVEATGSESPSALSWSSRFNRARHDLSRARLRVIESSLENGQLWVPPSPAHRKTWEEEAHIERALNDHFLFRKLTDSQSQVLLDCMQRIEVQPGAIVVEQGGEGDCFYVVGSGEFEVLATQEHGLFDYKPYGIMVIDVWGIEHLLIKFLGLPMADYPRLESFLGSPPIKEISNEVGDRKEPCSVELLPMPANCRLALASCSPMLILRDVSPISFVPSVFLGYVSRRYNKPLQASVRAVTSGTLWALRREDFRGILMSEFSNLTSLKLLRSVDLLSRLTILQLSHIADSLSELPFSDGQTIANRDEALLGLYIIQKGTVKIFADQEVINKPNTGSLKSNKSSQDNEIQSNKELLVEKNEGSYFGEWTLLGEPIGSVSAVAVGDVLCAVLTKEKFDSIVGPLAKLSQEDHKPRDYALNLSKESEGIDPSTLGKVNISDLEWRTCLYSTDCSEIGLVVLRDSGSLLFRILRTEVTLSWTLCGEGLDAEKYLLSLKRFSKHKIRSLGKESVVLKEKNLMKSINSSAGVPQILCTCADQTYAGILLNTRIACSLSSILHTPLDEASARFCAASVVTALQDLHKNEVLYRGVSPDVLMFDQEGHLQLVDFRFGKKLSGERTFTICGMADSLAPEIVQGKGHGLPADWYAVHIPHKFRSIYALWFIKCGLHSVTSMGSVVGAKVTGFLPLIVCIAKDQTSGPSTCTKTAAGKPDLANDILSDQTRLEYGPLVTSRYKCLEPATVGNIAGFLKLRTGENSTVLRLLLSLSALDYLCLCQTNKWALGVLIYFMLQGEMPFGSWRESELDTFPKIAKGQLTLPQTLNPEAVDLITKLLEVDESKRLGSQGAHSVKTHPWFHGVDWEGVTNGSFPVPHEVTSRIAQHLETHSEDFGASPSPNPYTDGIAFLHLPAWLIQEGCSFELISMQEKWREFNESIFGGWVFVGSNVVGVAVGLFWFEVVQSVVASWGGNGQRIFFGQFLFSFLCVMFGFMPVMSGFIPVSSGFCPVMADVHMFIIIFAMEIRLPGAFAIFTSDPRLPAHAVNGVERVVAFRRGMATYLIMAPNGSFHSCRGGRRSCLRFGPVTFLYLSFRVVISNSCMFVSLPPKPHSHGNAELEFSTKSDAEGGLLSVMSSYSMMLHFHFLPTDSVSDDIEKEPNELKLEEGHMDSNGVSTPFKTEGLLCVMSSYSMMLHFHFLPTDSVSDDIEKEPNELKLEEGHMDSNGVSTPFKTEGDLTTKYVIQLSLSLSLMSSVTGCGSFNFC</sequence>
<keyword evidence="12 16" id="KW-0904">Protein phosphatase</keyword>
<dbReference type="SMART" id="SM00220">
    <property type="entry name" value="S_TKc"/>
    <property type="match status" value="1"/>
</dbReference>
<dbReference type="EMBL" id="JACTNZ010000005">
    <property type="protein sequence ID" value="KAG5547463.1"/>
    <property type="molecule type" value="Genomic_DNA"/>
</dbReference>
<keyword evidence="23" id="KW-1185">Reference proteome</keyword>
<dbReference type="FunFam" id="3.60.40.10:FF:000007">
    <property type="entry name" value="Phosphatase 2C and cyclic nucleotide-binding/kinase domain-containing protein"/>
    <property type="match status" value="1"/>
</dbReference>
<dbReference type="PROSITE" id="PS50011">
    <property type="entry name" value="PROTEIN_KINASE_DOM"/>
    <property type="match status" value="1"/>
</dbReference>
<keyword evidence="18" id="KW-1133">Transmembrane helix</keyword>
<gene>
    <name evidence="22" type="ORF">RHGRI_013229</name>
</gene>
<evidence type="ECO:0000313" key="23">
    <source>
        <dbReference type="Proteomes" id="UP000823749"/>
    </source>
</evidence>
<evidence type="ECO:0000256" key="3">
    <source>
        <dbReference type="ARBA" id="ARBA00013081"/>
    </source>
</evidence>
<feature type="domain" description="Cyclic nucleotide-binding" evidence="20">
    <location>
        <begin position="476"/>
        <end position="524"/>
    </location>
</feature>
<evidence type="ECO:0000259" key="20">
    <source>
        <dbReference type="PROSITE" id="PS50042"/>
    </source>
</evidence>
<feature type="domain" description="Protein kinase" evidence="19">
    <location>
        <begin position="859"/>
        <end position="1256"/>
    </location>
</feature>
<dbReference type="PROSITE" id="PS01032">
    <property type="entry name" value="PPM_1"/>
    <property type="match status" value="1"/>
</dbReference>
<comment type="caution">
    <text evidence="22">The sequence shown here is derived from an EMBL/GenBank/DDBJ whole genome shotgun (WGS) entry which is preliminary data.</text>
</comment>
<dbReference type="Gene3D" id="3.60.40.10">
    <property type="entry name" value="PPM-type phosphatase domain"/>
    <property type="match status" value="1"/>
</dbReference>
<dbReference type="EC" id="3.1.3.16" evidence="3"/>